<dbReference type="SUPFAM" id="SSF53850">
    <property type="entry name" value="Periplasmic binding protein-like II"/>
    <property type="match status" value="1"/>
</dbReference>
<dbReference type="Gene3D" id="3.40.190.10">
    <property type="entry name" value="Periplasmic binding protein-like II"/>
    <property type="match status" value="1"/>
</dbReference>
<dbReference type="PATRIC" id="fig|883114.3.peg.1532"/>
<dbReference type="PANTHER" id="PTHR43649:SF12">
    <property type="entry name" value="DIACETYLCHITOBIOSE BINDING PROTEIN DASA"/>
    <property type="match status" value="1"/>
</dbReference>
<name>H3NQC4_9FIRM</name>
<feature type="region of interest" description="Disordered" evidence="1">
    <location>
        <begin position="27"/>
        <end position="60"/>
    </location>
</feature>
<keyword evidence="2" id="KW-0732">Signal</keyword>
<sequence>MNKTKRIFSLILALLLVFTLVACGNTNNENKDTQAEKDTTTEGEKDTTSEGEKDTTSEGEKKFAGKTLKLAGLEGGYGIEGWNKVIAGFEALTGAKVDAQFAKNIEEEVRPQIQAGTPADVFYISVGRQDGLTETMLKEKAVLDISDVFTMKVPGEDKVVKDKMMTGILDTFTTNPYGDGKTYLAPIFYSPTGLFYNADLFGEGKLTLPTTIDEMNELKGKVEGAHVFTYPIAGYFDQVFYGLVNTIGGKDLFDKLMSYDVEAWKNEAKPVFEAMGNLVKDTNPNTVSQANKEGFTKNQLSVMKNESLFMPNGTWIVGEMKDAQGVADGFKWGFMALPSVEKDKDRYAYTFTEQVWVSANTKEPELAKEFIAYLYSDEATKLFVENGGAVMPIQDSAKLITDEDQKLFYAVYENGAKAASGTFQSAPSVPGVDLNKTLFGSLDSVVNGDMTVDQWHQATVDAVTKISEAMNAQ</sequence>
<dbReference type="STRING" id="883114.HMPREF9709_01535"/>
<dbReference type="InterPro" id="IPR050490">
    <property type="entry name" value="Bact_solute-bd_prot1"/>
</dbReference>
<reference evidence="3 4" key="1">
    <citation type="submission" date="2012-01" db="EMBL/GenBank/DDBJ databases">
        <title>The Genome Sequence of Helcococcus kunzii ATCC 51366.</title>
        <authorList>
            <consortium name="The Broad Institute Genome Sequencing Platform"/>
            <person name="Earl A."/>
            <person name="Ward D."/>
            <person name="Feldgarden M."/>
            <person name="Gevers D."/>
            <person name="Huys G."/>
            <person name="Young S.K."/>
            <person name="Zeng Q."/>
            <person name="Gargeya S."/>
            <person name="Fitzgerald M."/>
            <person name="Haas B."/>
            <person name="Abouelleil A."/>
            <person name="Alvarado L."/>
            <person name="Arachchi H.M."/>
            <person name="Berlin A."/>
            <person name="Chapman S.B."/>
            <person name="Gearin G."/>
            <person name="Goldberg J."/>
            <person name="Griggs A."/>
            <person name="Gujja S."/>
            <person name="Hansen M."/>
            <person name="Heiman D."/>
            <person name="Howarth C."/>
            <person name="Larimer J."/>
            <person name="Lui A."/>
            <person name="MacDonald P.J.P."/>
            <person name="McCowen C."/>
            <person name="Montmayeur A."/>
            <person name="Murphy C."/>
            <person name="Neiman D."/>
            <person name="Pearson M."/>
            <person name="Priest M."/>
            <person name="Roberts A."/>
            <person name="Saif S."/>
            <person name="Shea T."/>
            <person name="Sisk P."/>
            <person name="Stolte C."/>
            <person name="Sykes S."/>
            <person name="Wortman J."/>
            <person name="Nusbaum C."/>
            <person name="Birren B."/>
        </authorList>
    </citation>
    <scope>NUCLEOTIDE SEQUENCE [LARGE SCALE GENOMIC DNA]</scope>
    <source>
        <strain evidence="3 4">ATCC 51366</strain>
    </source>
</reference>
<dbReference type="OrthoDB" id="94797at2"/>
<dbReference type="HOGENOM" id="CLU_047233_0_0_9"/>
<dbReference type="PANTHER" id="PTHR43649">
    <property type="entry name" value="ARABINOSE-BINDING PROTEIN-RELATED"/>
    <property type="match status" value="1"/>
</dbReference>
<evidence type="ECO:0000313" key="4">
    <source>
        <dbReference type="Proteomes" id="UP000004191"/>
    </source>
</evidence>
<dbReference type="eggNOG" id="COG1653">
    <property type="taxonomic scope" value="Bacteria"/>
</dbReference>
<dbReference type="InterPro" id="IPR006059">
    <property type="entry name" value="SBP"/>
</dbReference>
<comment type="caution">
    <text evidence="3">The sequence shown here is derived from an EMBL/GenBank/DDBJ whole genome shotgun (WGS) entry which is preliminary data.</text>
</comment>
<keyword evidence="4" id="KW-1185">Reference proteome</keyword>
<dbReference type="EMBL" id="AGEI01000028">
    <property type="protein sequence ID" value="EHR32604.1"/>
    <property type="molecule type" value="Genomic_DNA"/>
</dbReference>
<organism evidence="3 4">
    <name type="scientific">Helcococcus kunzii ATCC 51366</name>
    <dbReference type="NCBI Taxonomy" id="883114"/>
    <lineage>
        <taxon>Bacteria</taxon>
        <taxon>Bacillati</taxon>
        <taxon>Bacillota</taxon>
        <taxon>Tissierellia</taxon>
        <taxon>Tissierellales</taxon>
        <taxon>Peptoniphilaceae</taxon>
        <taxon>Helcococcus</taxon>
    </lineage>
</organism>
<dbReference type="Pfam" id="PF01547">
    <property type="entry name" value="SBP_bac_1"/>
    <property type="match status" value="1"/>
</dbReference>
<dbReference type="Proteomes" id="UP000004191">
    <property type="component" value="Unassembled WGS sequence"/>
</dbReference>
<dbReference type="PROSITE" id="PS51257">
    <property type="entry name" value="PROKAR_LIPOPROTEIN"/>
    <property type="match status" value="1"/>
</dbReference>
<evidence type="ECO:0000256" key="2">
    <source>
        <dbReference type="SAM" id="SignalP"/>
    </source>
</evidence>
<dbReference type="AlphaFoldDB" id="H3NQC4"/>
<gene>
    <name evidence="3" type="ORF">HMPREF9709_01535</name>
</gene>
<feature type="compositionally biased region" description="Basic and acidic residues" evidence="1">
    <location>
        <begin position="29"/>
        <end position="60"/>
    </location>
</feature>
<proteinExistence type="predicted"/>
<dbReference type="GeneID" id="96999483"/>
<dbReference type="RefSeq" id="WP_005399050.1">
    <property type="nucleotide sequence ID" value="NZ_JH601088.1"/>
</dbReference>
<feature type="chain" id="PRO_5003589887" evidence="2">
    <location>
        <begin position="25"/>
        <end position="473"/>
    </location>
</feature>
<evidence type="ECO:0000313" key="3">
    <source>
        <dbReference type="EMBL" id="EHR32604.1"/>
    </source>
</evidence>
<accession>H3NQC4</accession>
<feature type="signal peptide" evidence="2">
    <location>
        <begin position="1"/>
        <end position="24"/>
    </location>
</feature>
<evidence type="ECO:0000256" key="1">
    <source>
        <dbReference type="SAM" id="MobiDB-lite"/>
    </source>
</evidence>
<dbReference type="InterPro" id="IPR022387">
    <property type="entry name" value="Bind_CPR0540"/>
</dbReference>
<dbReference type="NCBIfam" id="TIGR03850">
    <property type="entry name" value="bind_CPR_0540"/>
    <property type="match status" value="1"/>
</dbReference>
<protein>
    <submittedName>
        <fullName evidence="3">Carbohydrate ABC transporter substrate-binding protein</fullName>
    </submittedName>
</protein>